<dbReference type="EMBL" id="JAEACU010000001">
    <property type="protein sequence ID" value="KAH7547096.1"/>
    <property type="molecule type" value="Genomic_DNA"/>
</dbReference>
<dbReference type="SMR" id="A0A978W562"/>
<feature type="compositionally biased region" description="Polar residues" evidence="1">
    <location>
        <begin position="347"/>
        <end position="356"/>
    </location>
</feature>
<protein>
    <recommendedName>
        <fullName evidence="2">LsmAD domain-containing protein</fullName>
    </recommendedName>
</protein>
<sequence>MNVQRAVRSSSNGFGRRRGGEVGTRAENKSQSGKLNANRLANAGTKVGGYESSSRDRLMYLATCFIGHHVEVQVKNGSIYSGIFHATNGEKEFGITLRMARMTKDGSLRGQKSVQESVSKALSKILIISANELVQVIAKDVPITRDGSVDEVPGEKQQEILIDSFISQSRQVEVERELEPWVPDEDDPQCPELENIFNGPWNRGWDQFETNEALFGVKSTFDEELYTTKLERGPQTRELEKKAERIAREIEGEETHDLHLAEERGIHVNESFDIDEETRFSSVFRGKMVDDSGYEENEDILLDSHNDETFGDSSDSIIKNPIDWSSGKSNDVARVSSSSCAAVVSQDEAQSSQSNPGLDLNRSDSYDHVGELASESSFKSLYITASESRIQDNLLSEHGGINNGNEFVEKQAVIEDPQCSKSDDSLSSLGGKKDGADKGGLSPNATSYAPSHVSVKDNEKVNPSGDLVEGSITGKAHGQTQNVNSHGRPGSSASCSSDCAAAASASSGPGLSPSSSMGSLSSEKSTLNPHAKEFKLNPNAKIFVPSQAPVRPPSPVSDSTYYFSPAVPQMPPMPVGIGIGPSYVPQPVMYNTQVGPIHPPQAYFHPNGPQYGQLVGHPRQVLYMPSYQPEMPYKGRDY</sequence>
<evidence type="ECO:0000313" key="4">
    <source>
        <dbReference type="Proteomes" id="UP000813462"/>
    </source>
</evidence>
<dbReference type="GO" id="GO:0034063">
    <property type="term" value="P:stress granule assembly"/>
    <property type="evidence" value="ECO:0007669"/>
    <property type="project" value="TreeGrafter"/>
</dbReference>
<feature type="region of interest" description="Disordered" evidence="1">
    <location>
        <begin position="1"/>
        <end position="38"/>
    </location>
</feature>
<dbReference type="Gene3D" id="2.30.30.100">
    <property type="match status" value="1"/>
</dbReference>
<dbReference type="Pfam" id="PF14438">
    <property type="entry name" value="SM-ATX"/>
    <property type="match status" value="1"/>
</dbReference>
<feature type="compositionally biased region" description="Basic and acidic residues" evidence="1">
    <location>
        <begin position="18"/>
        <end position="28"/>
    </location>
</feature>
<dbReference type="Pfam" id="PF06741">
    <property type="entry name" value="LsmAD"/>
    <property type="match status" value="1"/>
</dbReference>
<dbReference type="SMART" id="SM01272">
    <property type="entry name" value="LsmAD"/>
    <property type="match status" value="1"/>
</dbReference>
<organism evidence="3 4">
    <name type="scientific">Ziziphus jujuba var. spinosa</name>
    <dbReference type="NCBI Taxonomy" id="714518"/>
    <lineage>
        <taxon>Eukaryota</taxon>
        <taxon>Viridiplantae</taxon>
        <taxon>Streptophyta</taxon>
        <taxon>Embryophyta</taxon>
        <taxon>Tracheophyta</taxon>
        <taxon>Spermatophyta</taxon>
        <taxon>Magnoliopsida</taxon>
        <taxon>eudicotyledons</taxon>
        <taxon>Gunneridae</taxon>
        <taxon>Pentapetalae</taxon>
        <taxon>rosids</taxon>
        <taxon>fabids</taxon>
        <taxon>Rosales</taxon>
        <taxon>Rhamnaceae</taxon>
        <taxon>Paliureae</taxon>
        <taxon>Ziziphus</taxon>
    </lineage>
</organism>
<comment type="caution">
    <text evidence="3">The sequence shown here is derived from an EMBL/GenBank/DDBJ whole genome shotgun (WGS) entry which is preliminary data.</text>
</comment>
<evidence type="ECO:0000256" key="1">
    <source>
        <dbReference type="SAM" id="MobiDB-lite"/>
    </source>
</evidence>
<dbReference type="PANTHER" id="PTHR12854">
    <property type="entry name" value="ATAXIN 2-RELATED"/>
    <property type="match status" value="1"/>
</dbReference>
<dbReference type="GO" id="GO:0003729">
    <property type="term" value="F:mRNA binding"/>
    <property type="evidence" value="ECO:0007669"/>
    <property type="project" value="TreeGrafter"/>
</dbReference>
<accession>A0A978W562</accession>
<gene>
    <name evidence="3" type="ORF">FEM48_Zijuj01G0270800</name>
</gene>
<evidence type="ECO:0000259" key="2">
    <source>
        <dbReference type="SMART" id="SM01272"/>
    </source>
</evidence>
<feature type="region of interest" description="Disordered" evidence="1">
    <location>
        <begin position="417"/>
        <end position="527"/>
    </location>
</feature>
<evidence type="ECO:0000313" key="3">
    <source>
        <dbReference type="EMBL" id="KAH7547096.1"/>
    </source>
</evidence>
<dbReference type="AlphaFoldDB" id="A0A978W562"/>
<feature type="domain" description="LsmAD" evidence="2">
    <location>
        <begin position="215"/>
        <end position="286"/>
    </location>
</feature>
<feature type="region of interest" description="Disordered" evidence="1">
    <location>
        <begin position="305"/>
        <end position="329"/>
    </location>
</feature>
<dbReference type="Proteomes" id="UP000813462">
    <property type="component" value="Unassembled WGS sequence"/>
</dbReference>
<dbReference type="InterPro" id="IPR045117">
    <property type="entry name" value="ATXN2-like"/>
</dbReference>
<dbReference type="PANTHER" id="PTHR12854:SF7">
    <property type="entry name" value="ATAXIN-2 HOMOLOG"/>
    <property type="match status" value="1"/>
</dbReference>
<feature type="compositionally biased region" description="Low complexity" evidence="1">
    <location>
        <begin position="490"/>
        <end position="522"/>
    </location>
</feature>
<dbReference type="OrthoDB" id="2275718at2759"/>
<reference evidence="3" key="1">
    <citation type="journal article" date="2021" name="Front. Plant Sci.">
        <title>Chromosome-Scale Genome Assembly for Chinese Sour Jujube and Insights Into Its Genome Evolution and Domestication Signature.</title>
        <authorList>
            <person name="Shen L.-Y."/>
            <person name="Luo H."/>
            <person name="Wang X.-L."/>
            <person name="Wang X.-M."/>
            <person name="Qiu X.-J."/>
            <person name="Liu H."/>
            <person name="Zhou S.-S."/>
            <person name="Jia K.-H."/>
            <person name="Nie S."/>
            <person name="Bao Y.-T."/>
            <person name="Zhang R.-G."/>
            <person name="Yun Q.-Z."/>
            <person name="Chai Y.-H."/>
            <person name="Lu J.-Y."/>
            <person name="Li Y."/>
            <person name="Zhao S.-W."/>
            <person name="Mao J.-F."/>
            <person name="Jia S.-G."/>
            <person name="Mao Y.-M."/>
        </authorList>
    </citation>
    <scope>NUCLEOTIDE SEQUENCE</scope>
    <source>
        <strain evidence="3">AT0</strain>
        <tissue evidence="3">Leaf</tissue>
    </source>
</reference>
<dbReference type="InterPro" id="IPR009604">
    <property type="entry name" value="LsmAD_domain"/>
</dbReference>
<proteinExistence type="predicted"/>
<feature type="region of interest" description="Disordered" evidence="1">
    <location>
        <begin position="344"/>
        <end position="365"/>
    </location>
</feature>
<dbReference type="GO" id="GO:0010494">
    <property type="term" value="C:cytoplasmic stress granule"/>
    <property type="evidence" value="ECO:0007669"/>
    <property type="project" value="TreeGrafter"/>
</dbReference>
<dbReference type="InterPro" id="IPR025852">
    <property type="entry name" value="SM_dom_ATX"/>
</dbReference>
<name>A0A978W562_ZIZJJ</name>